<evidence type="ECO:0000313" key="4">
    <source>
        <dbReference type="EMBL" id="TCJ17677.1"/>
    </source>
</evidence>
<dbReference type="NCBIfam" id="TIGR00654">
    <property type="entry name" value="PhzF_family"/>
    <property type="match status" value="1"/>
</dbReference>
<feature type="active site" evidence="3">
    <location>
        <position position="46"/>
    </location>
</feature>
<dbReference type="Pfam" id="PF02567">
    <property type="entry name" value="PhzC-PhzF"/>
    <property type="match status" value="1"/>
</dbReference>
<name>A0A4R1BK81_9BACT</name>
<dbReference type="Proteomes" id="UP000295334">
    <property type="component" value="Unassembled WGS sequence"/>
</dbReference>
<dbReference type="SUPFAM" id="SSF54506">
    <property type="entry name" value="Diaminopimelate epimerase-like"/>
    <property type="match status" value="1"/>
</dbReference>
<comment type="caution">
    <text evidence="4">The sequence shown here is derived from an EMBL/GenBank/DDBJ whole genome shotgun (WGS) entry which is preliminary data.</text>
</comment>
<keyword evidence="5" id="KW-1185">Reference proteome</keyword>
<organism evidence="4 5">
    <name type="scientific">Flaviaesturariibacter flavus</name>
    <dbReference type="NCBI Taxonomy" id="2502780"/>
    <lineage>
        <taxon>Bacteria</taxon>
        <taxon>Pseudomonadati</taxon>
        <taxon>Bacteroidota</taxon>
        <taxon>Chitinophagia</taxon>
        <taxon>Chitinophagales</taxon>
        <taxon>Chitinophagaceae</taxon>
        <taxon>Flaviaestuariibacter</taxon>
    </lineage>
</organism>
<dbReference type="AlphaFoldDB" id="A0A4R1BK81"/>
<dbReference type="PANTHER" id="PTHR13774">
    <property type="entry name" value="PHENAZINE BIOSYNTHESIS PROTEIN"/>
    <property type="match status" value="1"/>
</dbReference>
<sequence>MKLPIYQVDAFAESVFKGNPAAVIPLEGWLDDALMQQIAMENNLSETVFFVKNEDDQAGLEGSYHIRWFTPEYEIDLCGHATLASTYVIKNFLEPHVQDIHFTTQKVGPLKASAKDGLYTLDFPARMPEACDVPEQLLPSLGISNAVEILRSRDYFVVLPDEDAVLAVEPDYTIMKDLDTIGVIVTAKGRSADVVSRCFYPGAGIPEDPVTGSAHCNIVPYWAQKLGTQKLHCRQQSPRGGDLWCALDGDRVLMSGKCALFMQGEISL</sequence>
<dbReference type="Gene3D" id="3.10.310.10">
    <property type="entry name" value="Diaminopimelate Epimerase, Chain A, domain 1"/>
    <property type="match status" value="2"/>
</dbReference>
<dbReference type="EMBL" id="SJZI01000008">
    <property type="protein sequence ID" value="TCJ17677.1"/>
    <property type="molecule type" value="Genomic_DNA"/>
</dbReference>
<comment type="similarity">
    <text evidence="1">Belongs to the PhzF family.</text>
</comment>
<evidence type="ECO:0000256" key="3">
    <source>
        <dbReference type="PIRSR" id="PIRSR016184-1"/>
    </source>
</evidence>
<dbReference type="GO" id="GO:0005737">
    <property type="term" value="C:cytoplasm"/>
    <property type="evidence" value="ECO:0007669"/>
    <property type="project" value="TreeGrafter"/>
</dbReference>
<evidence type="ECO:0000256" key="1">
    <source>
        <dbReference type="ARBA" id="ARBA00008270"/>
    </source>
</evidence>
<keyword evidence="2" id="KW-0413">Isomerase</keyword>
<evidence type="ECO:0000256" key="2">
    <source>
        <dbReference type="ARBA" id="ARBA00023235"/>
    </source>
</evidence>
<protein>
    <submittedName>
        <fullName evidence="4">PhzF family phenazine biosynthesis protein</fullName>
    </submittedName>
</protein>
<dbReference type="InterPro" id="IPR003719">
    <property type="entry name" value="Phenazine_PhzF-like"/>
</dbReference>
<gene>
    <name evidence="4" type="ORF">EPD60_05670</name>
</gene>
<evidence type="ECO:0000313" key="5">
    <source>
        <dbReference type="Proteomes" id="UP000295334"/>
    </source>
</evidence>
<dbReference type="GO" id="GO:0016853">
    <property type="term" value="F:isomerase activity"/>
    <property type="evidence" value="ECO:0007669"/>
    <property type="project" value="UniProtKB-KW"/>
</dbReference>
<accession>A0A4R1BK81</accession>
<dbReference type="OrthoDB" id="9788221at2"/>
<dbReference type="PANTHER" id="PTHR13774:SF17">
    <property type="entry name" value="PHENAZINE BIOSYNTHESIS-LIKE DOMAIN-CONTAINING PROTEIN"/>
    <property type="match status" value="1"/>
</dbReference>
<reference evidence="4 5" key="1">
    <citation type="submission" date="2019-03" db="EMBL/GenBank/DDBJ databases">
        <authorList>
            <person name="Kim M.K.M."/>
        </authorList>
    </citation>
    <scope>NUCLEOTIDE SEQUENCE [LARGE SCALE GENOMIC DNA]</scope>
    <source>
        <strain evidence="4 5">17J68-12</strain>
    </source>
</reference>
<dbReference type="RefSeq" id="WP_131447723.1">
    <property type="nucleotide sequence ID" value="NZ_SJZI01000008.1"/>
</dbReference>
<proteinExistence type="inferred from homology"/>
<dbReference type="PIRSF" id="PIRSF016184">
    <property type="entry name" value="PhzC_PhzF"/>
    <property type="match status" value="1"/>
</dbReference>